<organism evidence="1 2">
    <name type="scientific">Anopheles albimanus</name>
    <name type="common">New world malaria mosquito</name>
    <dbReference type="NCBI Taxonomy" id="7167"/>
    <lineage>
        <taxon>Eukaryota</taxon>
        <taxon>Metazoa</taxon>
        <taxon>Ecdysozoa</taxon>
        <taxon>Arthropoda</taxon>
        <taxon>Hexapoda</taxon>
        <taxon>Insecta</taxon>
        <taxon>Pterygota</taxon>
        <taxon>Neoptera</taxon>
        <taxon>Endopterygota</taxon>
        <taxon>Diptera</taxon>
        <taxon>Nematocera</taxon>
        <taxon>Culicoidea</taxon>
        <taxon>Culicidae</taxon>
        <taxon>Anophelinae</taxon>
        <taxon>Anopheles</taxon>
    </lineage>
</organism>
<sequence>MDHNIKRGGARANPCGLSAGTVHSITIARKKRKPRRVSACLTVRYIGTPGWTAAQHNRSDSRMKFMPVVFLVVLSSLALALGQQGPADVGSGRWKPGSGPGLAGDTVLSPEQRLVERNNEALKSAFGRAFPADTPAEYQPLVLELYVRCQAELDQCAELLWATGLQREYRLCATTQRQICAQQTQELQAELAAITEAANRFPELELSPEEEAILSLLGQ</sequence>
<reference evidence="1 2" key="1">
    <citation type="journal article" date="2017" name="G3 (Bethesda)">
        <title>The Physical Genome Mapping of Anopheles albimanus Corrected Scaffold Misassemblies and Identified Interarm Rearrangements in Genus Anopheles.</title>
        <authorList>
            <person name="Artemov G.N."/>
            <person name="Peery A.N."/>
            <person name="Jiang X."/>
            <person name="Tu Z."/>
            <person name="Stegniy V.N."/>
            <person name="Sharakhova M.V."/>
            <person name="Sharakhov I.V."/>
        </authorList>
    </citation>
    <scope>NUCLEOTIDE SEQUENCE [LARGE SCALE GENOMIC DNA]</scope>
    <source>
        <strain evidence="1 2">ALBI9_A</strain>
    </source>
</reference>
<evidence type="ECO:0000313" key="2">
    <source>
        <dbReference type="Proteomes" id="UP000069272"/>
    </source>
</evidence>
<dbReference type="Proteomes" id="UP000069272">
    <property type="component" value="Chromosome X"/>
</dbReference>
<keyword evidence="2" id="KW-1185">Reference proteome</keyword>
<dbReference type="AlphaFoldDB" id="A0A182FJ35"/>
<name>A0A182FJ35_ANOAL</name>
<protein>
    <submittedName>
        <fullName evidence="1">Uncharacterized protein</fullName>
    </submittedName>
</protein>
<dbReference type="VEuPathDB" id="VectorBase:AALB20_037785"/>
<reference evidence="1" key="2">
    <citation type="submission" date="2022-08" db="UniProtKB">
        <authorList>
            <consortium name="EnsemblMetazoa"/>
        </authorList>
    </citation>
    <scope>IDENTIFICATION</scope>
    <source>
        <strain evidence="1">STECLA/ALBI9_A</strain>
    </source>
</reference>
<dbReference type="EnsemblMetazoa" id="AALB006530-RA">
    <property type="protein sequence ID" value="AALB006530-PA"/>
    <property type="gene ID" value="AALB006530"/>
</dbReference>
<accession>A0A182FJ35</accession>
<proteinExistence type="predicted"/>
<dbReference type="VEuPathDB" id="VectorBase:AALB006530"/>
<evidence type="ECO:0000313" key="1">
    <source>
        <dbReference type="EnsemblMetazoa" id="AALB006530-PA"/>
    </source>
</evidence>